<feature type="compositionally biased region" description="Basic and acidic residues" evidence="9">
    <location>
        <begin position="434"/>
        <end position="446"/>
    </location>
</feature>
<comment type="cofactor">
    <cofactor evidence="1 8">
        <name>Mg(2+)</name>
        <dbReference type="ChEBI" id="CHEBI:18420"/>
    </cofactor>
</comment>
<dbReference type="InterPro" id="IPR040343">
    <property type="entry name" value="Cet1/Ctl1"/>
</dbReference>
<keyword evidence="6 8" id="KW-0539">Nucleus</keyword>
<dbReference type="PRINTS" id="PR01217">
    <property type="entry name" value="PRICHEXTENSN"/>
</dbReference>
<evidence type="ECO:0000256" key="2">
    <source>
        <dbReference type="ARBA" id="ARBA00004123"/>
    </source>
</evidence>
<evidence type="ECO:0000256" key="1">
    <source>
        <dbReference type="ARBA" id="ARBA00001946"/>
    </source>
</evidence>
<gene>
    <name evidence="11" type="ORF">SMACR_08622</name>
</gene>
<evidence type="ECO:0000256" key="9">
    <source>
        <dbReference type="SAM" id="MobiDB-lite"/>
    </source>
</evidence>
<sequence>MDLRNVLNDSNSGPPPTTPGQAPHPGQQHQQSYIDYNHHQTRPSPGRQDSGYGTQRISSGPFAASPPPFSGPPAAGPSPYANRPPPPPPLQQVPAHDPRSPSLASGPGPSPYRHTPTSSISAQSGGYPFPPSAQHTPTSPVQRPYNQYPPTSTAAYPSREGYPPTPGGSVGVTGPPPPPPPLGHGGAGGAPYLQQGRPVGVPQTPPISTAGGGPGGGHNNPYIQRSHSTHSGSTPTPTSAHSQGPPGPGPGHSHSHSHSQVYGSPFGRGSPVAGPHSLPQTGGPGGQISVDPQQRGQSSQPATPVAGPRPLTAASTAGPGTGTRPLPQATPVGSQAQQTQQTQQAQSQSQNLNHYGQPPSPYQQRLPHSAATTHHHLNLNSPRSSHLNQQISSPHSHPQQQQQQQQQQPPAPAPPPPPPAQSLPRQHSAQSIYDARERERELRERSISISPKTRVPSLPSSAGRPATATSVVSIPESEPPRPNNTNHTAAPMARYRDEARPGDLGSNNAAAKRKLDDRELRQDELERRDVRPPPFENRARSSHTPNKSVKRRAYDSPPPWAQQATRGTTLKEPNFVLYKPVHAPGHAPVQINGHSRHPSPEEKRSVPRAHEPVPRAHEIRPNERSATPGAQGPPPEAQAKWGPLGPWESSITGDLPQDSMAKVMADFFFHYIVQNENMGEIQSRGIQFEIEAKFGEIIDRNTNQRIDLGVLSATILKEDDYVYPFRSIMTDKQHKAYNDFLNQQVVITNNPNSSTGRERPRVPVKYEHKKEVDRFYAIPPQIRDRELPVTIANLLASKGRDAKVRVSYKENKDGSREEIAKIVKARLRDLSIHFPEHRLDCRISINFEMPWEGSLEELEEYATSANKGQSPDRRKDRLSYRHCSYQFDLTQVSENVNGREEKKHELEIEVDPRAILDQGRRAKDHQPNQYFDLVEGFLNNIRIMAKLCA</sequence>
<feature type="compositionally biased region" description="Low complexity" evidence="9">
    <location>
        <begin position="398"/>
        <end position="408"/>
    </location>
</feature>
<feature type="compositionally biased region" description="Polar residues" evidence="9">
    <location>
        <begin position="378"/>
        <end position="397"/>
    </location>
</feature>
<reference evidence="11 12" key="1">
    <citation type="submission" date="2017-07" db="EMBL/GenBank/DDBJ databases">
        <title>Genome sequence of the Sordaria macrospora wild type strain R19027.</title>
        <authorList>
            <person name="Nowrousian M."/>
            <person name="Teichert I."/>
            <person name="Kueck U."/>
        </authorList>
    </citation>
    <scope>NUCLEOTIDE SEQUENCE [LARGE SCALE GENOMIC DNA]</scope>
    <source>
        <strain evidence="11 12">R19027</strain>
        <tissue evidence="11">Mycelium</tissue>
    </source>
</reference>
<dbReference type="EMBL" id="NMPR01000198">
    <property type="protein sequence ID" value="KAA8628214.1"/>
    <property type="molecule type" value="Genomic_DNA"/>
</dbReference>
<comment type="subunit">
    <text evidence="8">Heterodimer. The mRNA-capping enzyme is composed of two separate chains alpha and beta, respectively a mRNA guanylyltransferase and an mRNA 5'-triphosphate monophosphatase.</text>
</comment>
<feature type="compositionally biased region" description="Polar residues" evidence="9">
    <location>
        <begin position="290"/>
        <end position="302"/>
    </location>
</feature>
<dbReference type="VEuPathDB" id="FungiDB:SMAC_08622"/>
<dbReference type="EC" id="3.6.1.74" evidence="8"/>
<feature type="compositionally biased region" description="Polar residues" evidence="9">
    <location>
        <begin position="133"/>
        <end position="155"/>
    </location>
</feature>
<accession>A0A8S8ZCB2</accession>
<dbReference type="CDD" id="cd07470">
    <property type="entry name" value="CYTH-like_mRNA_RTPase"/>
    <property type="match status" value="1"/>
</dbReference>
<keyword evidence="5 8" id="KW-0378">Hydrolase</keyword>
<dbReference type="InterPro" id="IPR033469">
    <property type="entry name" value="CYTH-like_dom_sf"/>
</dbReference>
<dbReference type="SUPFAM" id="SSF55154">
    <property type="entry name" value="CYTH-like phosphatases"/>
    <property type="match status" value="1"/>
</dbReference>
<comment type="function">
    <text evidence="8">First step of mRNA capping. Converts the 5'-triphosphate end of a nascent mRNA chain into a diphosphate end.</text>
</comment>
<dbReference type="PANTHER" id="PTHR28118">
    <property type="entry name" value="POLYNUCLEOTIDE 5'-TRIPHOSPHATASE-RELATED"/>
    <property type="match status" value="1"/>
</dbReference>
<evidence type="ECO:0000313" key="12">
    <source>
        <dbReference type="Proteomes" id="UP000433876"/>
    </source>
</evidence>
<evidence type="ECO:0000259" key="10">
    <source>
        <dbReference type="Pfam" id="PF02940"/>
    </source>
</evidence>
<dbReference type="GO" id="GO:0004651">
    <property type="term" value="F:polynucleotide 5'-phosphatase activity"/>
    <property type="evidence" value="ECO:0007669"/>
    <property type="project" value="UniProtKB-UniRule"/>
</dbReference>
<evidence type="ECO:0000256" key="8">
    <source>
        <dbReference type="RuleBase" id="RU367053"/>
    </source>
</evidence>
<feature type="compositionally biased region" description="Low complexity" evidence="9">
    <location>
        <begin position="92"/>
        <end position="107"/>
    </location>
</feature>
<feature type="compositionally biased region" description="Basic and acidic residues" evidence="9">
    <location>
        <begin position="598"/>
        <end position="623"/>
    </location>
</feature>
<keyword evidence="8" id="KW-0506">mRNA capping</keyword>
<dbReference type="Pfam" id="PF02940">
    <property type="entry name" value="mRNA_triPase"/>
    <property type="match status" value="1"/>
</dbReference>
<keyword evidence="4 8" id="KW-0507">mRNA processing</keyword>
<feature type="compositionally biased region" description="Low complexity" evidence="9">
    <location>
        <begin position="19"/>
        <end position="31"/>
    </location>
</feature>
<dbReference type="OMA" id="YFAQQRS"/>
<feature type="region of interest" description="Disordered" evidence="9">
    <location>
        <begin position="1"/>
        <end position="568"/>
    </location>
</feature>
<dbReference type="Proteomes" id="UP000433876">
    <property type="component" value="Unassembled WGS sequence"/>
</dbReference>
<evidence type="ECO:0000256" key="5">
    <source>
        <dbReference type="ARBA" id="ARBA00022801"/>
    </source>
</evidence>
<feature type="region of interest" description="Disordered" evidence="9">
    <location>
        <begin position="584"/>
        <end position="653"/>
    </location>
</feature>
<feature type="compositionally biased region" description="Polar residues" evidence="9">
    <location>
        <begin position="115"/>
        <end position="124"/>
    </location>
</feature>
<evidence type="ECO:0000256" key="7">
    <source>
        <dbReference type="ARBA" id="ARBA00047740"/>
    </source>
</evidence>
<name>A0A8S8ZCB2_SORMA</name>
<feature type="compositionally biased region" description="Low complexity" evidence="9">
    <location>
        <begin position="334"/>
        <end position="350"/>
    </location>
</feature>
<feature type="domain" description="mRNA triphosphatase Cet1-like" evidence="10">
    <location>
        <begin position="657"/>
        <end position="910"/>
    </location>
</feature>
<organism evidence="11 12">
    <name type="scientific">Sordaria macrospora</name>
    <dbReference type="NCBI Taxonomy" id="5147"/>
    <lineage>
        <taxon>Eukaryota</taxon>
        <taxon>Fungi</taxon>
        <taxon>Dikarya</taxon>
        <taxon>Ascomycota</taxon>
        <taxon>Pezizomycotina</taxon>
        <taxon>Sordariomycetes</taxon>
        <taxon>Sordariomycetidae</taxon>
        <taxon>Sordariales</taxon>
        <taxon>Sordariaceae</taxon>
        <taxon>Sordaria</taxon>
    </lineage>
</organism>
<dbReference type="InterPro" id="IPR004206">
    <property type="entry name" value="mRNA_triPase_Cet1"/>
</dbReference>
<feature type="compositionally biased region" description="Basic and acidic residues" evidence="9">
    <location>
        <begin position="513"/>
        <end position="531"/>
    </location>
</feature>
<evidence type="ECO:0000256" key="4">
    <source>
        <dbReference type="ARBA" id="ARBA00022664"/>
    </source>
</evidence>
<dbReference type="AlphaFoldDB" id="A0A8S8ZCB2"/>
<evidence type="ECO:0000256" key="6">
    <source>
        <dbReference type="ARBA" id="ARBA00023242"/>
    </source>
</evidence>
<protein>
    <recommendedName>
        <fullName evidence="8">mRNA-capping enzyme subunit beta</fullName>
        <ecNumber evidence="8">3.6.1.74</ecNumber>
    </recommendedName>
    <alternativeName>
        <fullName evidence="8">mRNA 5'-phosphatase</fullName>
    </alternativeName>
    <alternativeName>
        <fullName evidence="8">mRNA 5'-triphosphate monophosphatase</fullName>
    </alternativeName>
</protein>
<feature type="compositionally biased region" description="Pro residues" evidence="9">
    <location>
        <begin position="64"/>
        <end position="91"/>
    </location>
</feature>
<comment type="caution">
    <text evidence="11">The sequence shown here is derived from an EMBL/GenBank/DDBJ whole genome shotgun (WGS) entry which is preliminary data.</text>
</comment>
<dbReference type="GO" id="GO:0006370">
    <property type="term" value="P:7-methylguanosine mRNA capping"/>
    <property type="evidence" value="ECO:0007669"/>
    <property type="project" value="UniProtKB-UniRule"/>
</dbReference>
<comment type="subcellular location">
    <subcellularLocation>
        <location evidence="2 8">Nucleus</location>
    </subcellularLocation>
</comment>
<dbReference type="InterPro" id="IPR037009">
    <property type="entry name" value="mRNA_triPase_Cet1_sf"/>
</dbReference>
<comment type="catalytic activity">
    <reaction evidence="7">
        <text>a 5'-end triphospho-ribonucleoside in mRNA + H2O = a 5'-end diphospho-ribonucleoside in mRNA + phosphate + H(+)</text>
        <dbReference type="Rhea" id="RHEA:67004"/>
        <dbReference type="Rhea" id="RHEA-COMP:17164"/>
        <dbReference type="Rhea" id="RHEA-COMP:17165"/>
        <dbReference type="ChEBI" id="CHEBI:15377"/>
        <dbReference type="ChEBI" id="CHEBI:15378"/>
        <dbReference type="ChEBI" id="CHEBI:43474"/>
        <dbReference type="ChEBI" id="CHEBI:167616"/>
        <dbReference type="ChEBI" id="CHEBI:167618"/>
        <dbReference type="EC" id="3.6.1.74"/>
    </reaction>
    <physiologicalReaction direction="left-to-right" evidence="7">
        <dbReference type="Rhea" id="RHEA:67005"/>
    </physiologicalReaction>
</comment>
<dbReference type="PANTHER" id="PTHR28118:SF1">
    <property type="entry name" value="POLYNUCLEOTIDE 5'-TRIPHOSPHATASE CTL1-RELATED"/>
    <property type="match status" value="1"/>
</dbReference>
<dbReference type="GO" id="GO:0031533">
    <property type="term" value="C:mRNA capping enzyme complex"/>
    <property type="evidence" value="ECO:0007669"/>
    <property type="project" value="UniProtKB-UniRule"/>
</dbReference>
<proteinExistence type="inferred from homology"/>
<feature type="compositionally biased region" description="Low complexity" evidence="9">
    <location>
        <begin position="229"/>
        <end position="244"/>
    </location>
</feature>
<evidence type="ECO:0000313" key="11">
    <source>
        <dbReference type="EMBL" id="KAA8628214.1"/>
    </source>
</evidence>
<comment type="similarity">
    <text evidence="3 8">Belongs to the fungal TPase family.</text>
</comment>
<dbReference type="GO" id="GO:0140818">
    <property type="term" value="F:mRNA 5'-triphosphate monophosphatase activity"/>
    <property type="evidence" value="ECO:0007669"/>
    <property type="project" value="UniProtKB-EC"/>
</dbReference>
<evidence type="ECO:0000256" key="3">
    <source>
        <dbReference type="ARBA" id="ARBA00006345"/>
    </source>
</evidence>
<feature type="compositionally biased region" description="Pro residues" evidence="9">
    <location>
        <begin position="409"/>
        <end position="421"/>
    </location>
</feature>
<dbReference type="Gene3D" id="3.20.100.10">
    <property type="entry name" value="mRNA triphosphatase Cet1-like"/>
    <property type="match status" value="1"/>
</dbReference>